<dbReference type="InterPro" id="IPR000415">
    <property type="entry name" value="Nitroreductase-like"/>
</dbReference>
<protein>
    <submittedName>
        <fullName evidence="4">Nitroreductase</fullName>
    </submittedName>
</protein>
<feature type="domain" description="Nitroreductase" evidence="3">
    <location>
        <begin position="24"/>
        <end position="70"/>
    </location>
</feature>
<dbReference type="RefSeq" id="WP_386762174.1">
    <property type="nucleotide sequence ID" value="NZ_JAAMOX010000001.1"/>
</dbReference>
<name>A0A7X5QZ97_9MICO</name>
<dbReference type="Proteomes" id="UP000541033">
    <property type="component" value="Unassembled WGS sequence"/>
</dbReference>
<accession>A0A7X5QZ97</accession>
<evidence type="ECO:0000256" key="2">
    <source>
        <dbReference type="ARBA" id="ARBA00023002"/>
    </source>
</evidence>
<dbReference type="Pfam" id="PF00881">
    <property type="entry name" value="Nitroreductase"/>
    <property type="match status" value="2"/>
</dbReference>
<keyword evidence="5" id="KW-1185">Reference proteome</keyword>
<feature type="domain" description="Nitroreductase" evidence="3">
    <location>
        <begin position="80"/>
        <end position="165"/>
    </location>
</feature>
<evidence type="ECO:0000313" key="5">
    <source>
        <dbReference type="Proteomes" id="UP000541033"/>
    </source>
</evidence>
<dbReference type="InterPro" id="IPR029479">
    <property type="entry name" value="Nitroreductase"/>
</dbReference>
<dbReference type="SUPFAM" id="SSF55469">
    <property type="entry name" value="FMN-dependent nitroreductase-like"/>
    <property type="match status" value="1"/>
</dbReference>
<dbReference type="CDD" id="cd02138">
    <property type="entry name" value="TdsD-like"/>
    <property type="match status" value="1"/>
</dbReference>
<evidence type="ECO:0000259" key="3">
    <source>
        <dbReference type="Pfam" id="PF00881"/>
    </source>
</evidence>
<keyword evidence="2" id="KW-0560">Oxidoreductase</keyword>
<dbReference type="PANTHER" id="PTHR43673:SF10">
    <property type="entry name" value="NADH DEHYDROGENASE_NAD(P)H NITROREDUCTASE XCC3605-RELATED"/>
    <property type="match status" value="1"/>
</dbReference>
<sequence length="199" mass="21722">MTNASPATSSRTAETSAPILEVLAERWSPRSYDTTVDIDEAKLTSVLEAARWSPSASNSQPWRFIVARRGSESFTKIHDNLMGFNQAWAGNAAVLIVALAETVDEDGKTRPWAEYDLGQASAHLSVQAHHEGLHIHQMGGIVVDGLRDAFNLPESLTPITAITLGTLAAPEELANDILREREVAPRERKSLDEILVVND</sequence>
<evidence type="ECO:0000313" key="4">
    <source>
        <dbReference type="EMBL" id="NIH52632.1"/>
    </source>
</evidence>
<dbReference type="Gene3D" id="3.40.109.10">
    <property type="entry name" value="NADH Oxidase"/>
    <property type="match status" value="1"/>
</dbReference>
<comment type="similarity">
    <text evidence="1">Belongs to the nitroreductase family.</text>
</comment>
<reference evidence="4 5" key="1">
    <citation type="submission" date="2020-02" db="EMBL/GenBank/DDBJ databases">
        <title>Sequencing the genomes of 1000 actinobacteria strains.</title>
        <authorList>
            <person name="Klenk H.-P."/>
        </authorList>
    </citation>
    <scope>NUCLEOTIDE SEQUENCE [LARGE SCALE GENOMIC DNA]</scope>
    <source>
        <strain evidence="4 5">DSM 27960</strain>
    </source>
</reference>
<comment type="caution">
    <text evidence="4">The sequence shown here is derived from an EMBL/GenBank/DDBJ whole genome shotgun (WGS) entry which is preliminary data.</text>
</comment>
<proteinExistence type="inferred from homology"/>
<organism evidence="4 5">
    <name type="scientific">Lysinibacter cavernae</name>
    <dbReference type="NCBI Taxonomy" id="1640652"/>
    <lineage>
        <taxon>Bacteria</taxon>
        <taxon>Bacillati</taxon>
        <taxon>Actinomycetota</taxon>
        <taxon>Actinomycetes</taxon>
        <taxon>Micrococcales</taxon>
        <taxon>Microbacteriaceae</taxon>
        <taxon>Lysinibacter</taxon>
    </lineage>
</organism>
<dbReference type="EMBL" id="JAAMOX010000001">
    <property type="protein sequence ID" value="NIH52632.1"/>
    <property type="molecule type" value="Genomic_DNA"/>
</dbReference>
<evidence type="ECO:0000256" key="1">
    <source>
        <dbReference type="ARBA" id="ARBA00007118"/>
    </source>
</evidence>
<dbReference type="AlphaFoldDB" id="A0A7X5QZ97"/>
<dbReference type="PANTHER" id="PTHR43673">
    <property type="entry name" value="NAD(P)H NITROREDUCTASE YDGI-RELATED"/>
    <property type="match status" value="1"/>
</dbReference>
<gene>
    <name evidence="4" type="ORF">FHX76_000500</name>
</gene>
<dbReference type="GO" id="GO:0016491">
    <property type="term" value="F:oxidoreductase activity"/>
    <property type="evidence" value="ECO:0007669"/>
    <property type="project" value="UniProtKB-KW"/>
</dbReference>